<reference evidence="1 2" key="1">
    <citation type="journal article" date="2009" name="Nature">
        <title>Evolution of pathogenicity and sexual reproduction in eight Candida genomes.</title>
        <authorList>
            <person name="Butler G."/>
            <person name="Rasmussen M.D."/>
            <person name="Lin M.F."/>
            <person name="Santos M.A."/>
            <person name="Sakthikumar S."/>
            <person name="Munro C.A."/>
            <person name="Rheinbay E."/>
            <person name="Grabherr M."/>
            <person name="Forche A."/>
            <person name="Reedy J.L."/>
            <person name="Agrafioti I."/>
            <person name="Arnaud M.B."/>
            <person name="Bates S."/>
            <person name="Brown A.J."/>
            <person name="Brunke S."/>
            <person name="Costanzo M.C."/>
            <person name="Fitzpatrick D.A."/>
            <person name="de Groot P.W."/>
            <person name="Harris D."/>
            <person name="Hoyer L.L."/>
            <person name="Hube B."/>
            <person name="Klis F.M."/>
            <person name="Kodira C."/>
            <person name="Lennard N."/>
            <person name="Logue M.E."/>
            <person name="Martin R."/>
            <person name="Neiman A.M."/>
            <person name="Nikolaou E."/>
            <person name="Quail M.A."/>
            <person name="Quinn J."/>
            <person name="Santos M.C."/>
            <person name="Schmitzberger F.F."/>
            <person name="Sherlock G."/>
            <person name="Shah P."/>
            <person name="Silverstein K.A."/>
            <person name="Skrzypek M.S."/>
            <person name="Soll D."/>
            <person name="Staggs R."/>
            <person name="Stansfield I."/>
            <person name="Stumpf M.P."/>
            <person name="Sudbery P.E."/>
            <person name="Srikantha T."/>
            <person name="Zeng Q."/>
            <person name="Berman J."/>
            <person name="Berriman M."/>
            <person name="Heitman J."/>
            <person name="Gow N.A."/>
            <person name="Lorenz M.C."/>
            <person name="Birren B.W."/>
            <person name="Kellis M."/>
            <person name="Cuomo C.A."/>
        </authorList>
    </citation>
    <scope>NUCLEOTIDE SEQUENCE [LARGE SCALE GENOMIC DNA]</scope>
    <source>
        <strain evidence="1 2">WO-1</strain>
    </source>
</reference>
<dbReference type="OrthoDB" id="10277877at2759"/>
<dbReference type="OMA" id="ELAYDNN"/>
<keyword evidence="2" id="KW-1185">Reference proteome</keyword>
<protein>
    <recommendedName>
        <fullName evidence="3">CCHC-type domain-containing protein</fullName>
    </recommendedName>
</protein>
<dbReference type="Proteomes" id="UP000001429">
    <property type="component" value="Chromosome 3"/>
</dbReference>
<name>C4YQ05_CANAW</name>
<dbReference type="HOGENOM" id="CLU_726775_0_0_1"/>
<evidence type="ECO:0000313" key="1">
    <source>
        <dbReference type="EMBL" id="EEQ44294.1"/>
    </source>
</evidence>
<dbReference type="AlphaFoldDB" id="C4YQ05"/>
<evidence type="ECO:0008006" key="3">
    <source>
        <dbReference type="Google" id="ProtNLM"/>
    </source>
</evidence>
<dbReference type="EMBL" id="CM000310">
    <property type="protein sequence ID" value="EEQ44294.1"/>
    <property type="molecule type" value="Genomic_DNA"/>
</dbReference>
<dbReference type="PaxDb" id="5476-C4YQ05"/>
<organism evidence="1 2">
    <name type="scientific">Candida albicans (strain WO-1)</name>
    <name type="common">Yeast</name>
    <dbReference type="NCBI Taxonomy" id="294748"/>
    <lineage>
        <taxon>Eukaryota</taxon>
        <taxon>Fungi</taxon>
        <taxon>Dikarya</taxon>
        <taxon>Ascomycota</taxon>
        <taxon>Saccharomycotina</taxon>
        <taxon>Pichiomycetes</taxon>
        <taxon>Debaryomycetaceae</taxon>
        <taxon>Candida/Lodderomyces clade</taxon>
        <taxon>Candida</taxon>
    </lineage>
</organism>
<accession>C4YQ05</accession>
<proteinExistence type="predicted"/>
<dbReference type="VEuPathDB" id="FungiDB:CAWG_02559"/>
<gene>
    <name evidence="1" type="ORF">CAWG_02559</name>
</gene>
<evidence type="ECO:0000313" key="2">
    <source>
        <dbReference type="Proteomes" id="UP000001429"/>
    </source>
</evidence>
<sequence length="385" mass="44829">MKNQRLNHQEIINSCFKPPQEAIDDLQKHKESFPLGFITSDCSTLLDKYGTLKVYQAIDTSLNETGKNHAEILSHYPEYIENDSFEYFSSQITISNKETGYTCEELLKLRDELIYIYRSQYFQFVNKLMVFDPFIEELAYDNNSLEMMTLTNLINNLDLNFNGTVEHIKVDQFKNRQLLSFQLPMYIRSQARSLFETNFLNKKDKIVKEYDPVISYTQPPGKKGQSEIKDYVCYFIVDLYSGQVPKRRIITTTTTTTTTKRKSTKTKANSGKQKNILDKCTSKVVSRCRFCAYCRAMTHTKYQCPFIKPCTKCGIKGHKTSSCKNDTLTAKEDTKNLEKKQYFPPLPNKEVQRYTEKESIKSKTLKEPKREVNILLLKKNQVIST</sequence>